<dbReference type="FunFam" id="3.40.50.620:FF:000187">
    <property type="entry name" value="Probable FAD synthetase"/>
    <property type="match status" value="1"/>
</dbReference>
<keyword evidence="5" id="KW-0808">Transferase</keyword>
<dbReference type="Pfam" id="PF01507">
    <property type="entry name" value="PAPS_reduct"/>
    <property type="match status" value="1"/>
</dbReference>
<evidence type="ECO:0000256" key="13">
    <source>
        <dbReference type="SAM" id="MobiDB-lite"/>
    </source>
</evidence>
<evidence type="ECO:0000313" key="16">
    <source>
        <dbReference type="Proteomes" id="UP001187682"/>
    </source>
</evidence>
<evidence type="ECO:0000259" key="14">
    <source>
        <dbReference type="Pfam" id="PF01507"/>
    </source>
</evidence>
<evidence type="ECO:0000313" key="15">
    <source>
        <dbReference type="EMBL" id="SPN98471.1"/>
    </source>
</evidence>
<accession>A0AAE8MR15</accession>
<evidence type="ECO:0000256" key="3">
    <source>
        <dbReference type="ARBA" id="ARBA00022630"/>
    </source>
</evidence>
<dbReference type="AlphaFoldDB" id="A0AAE8MR15"/>
<dbReference type="CDD" id="cd23948">
    <property type="entry name" value="FAD_synthase"/>
    <property type="match status" value="1"/>
</dbReference>
<keyword evidence="4" id="KW-0288">FMN</keyword>
<dbReference type="EMBL" id="ONZQ02000002">
    <property type="protein sequence ID" value="SPN98471.1"/>
    <property type="molecule type" value="Genomic_DNA"/>
</dbReference>
<dbReference type="SUPFAM" id="SSF52402">
    <property type="entry name" value="Adenine nucleotide alpha hydrolases-like"/>
    <property type="match status" value="1"/>
</dbReference>
<reference evidence="15" key="1">
    <citation type="submission" date="2018-03" db="EMBL/GenBank/DDBJ databases">
        <authorList>
            <person name="Guldener U."/>
        </authorList>
    </citation>
    <scope>NUCLEOTIDE SEQUENCE</scope>
</reference>
<keyword evidence="3" id="KW-0285">Flavoprotein</keyword>
<evidence type="ECO:0000256" key="5">
    <source>
        <dbReference type="ARBA" id="ARBA00022679"/>
    </source>
</evidence>
<proteinExistence type="predicted"/>
<feature type="compositionally biased region" description="Low complexity" evidence="13">
    <location>
        <begin position="50"/>
        <end position="62"/>
    </location>
</feature>
<dbReference type="GO" id="GO:0005524">
    <property type="term" value="F:ATP binding"/>
    <property type="evidence" value="ECO:0007669"/>
    <property type="project" value="UniProtKB-KW"/>
</dbReference>
<dbReference type="Proteomes" id="UP001187682">
    <property type="component" value="Unassembled WGS sequence"/>
</dbReference>
<evidence type="ECO:0000256" key="11">
    <source>
        <dbReference type="ARBA" id="ARBA00031871"/>
    </source>
</evidence>
<evidence type="ECO:0000256" key="1">
    <source>
        <dbReference type="ARBA" id="ARBA00004726"/>
    </source>
</evidence>
<dbReference type="PANTHER" id="PTHR23293:SF9">
    <property type="entry name" value="FAD SYNTHASE"/>
    <property type="match status" value="1"/>
</dbReference>
<gene>
    <name evidence="15" type="ORF">DNG_01515</name>
</gene>
<keyword evidence="9" id="KW-0067">ATP-binding</keyword>
<comment type="caution">
    <text evidence="15">The sequence shown here is derived from an EMBL/GenBank/DDBJ whole genome shotgun (WGS) entry which is preliminary data.</text>
</comment>
<dbReference type="EC" id="2.7.7.2" evidence="2"/>
<evidence type="ECO:0000256" key="12">
    <source>
        <dbReference type="ARBA" id="ARBA00049494"/>
    </source>
</evidence>
<name>A0AAE8MR15_9PEZI</name>
<evidence type="ECO:0000256" key="4">
    <source>
        <dbReference type="ARBA" id="ARBA00022643"/>
    </source>
</evidence>
<feature type="domain" description="Phosphoadenosine phosphosulphate reductase" evidence="14">
    <location>
        <begin position="238"/>
        <end position="321"/>
    </location>
</feature>
<dbReference type="GO" id="GO:0003919">
    <property type="term" value="F:FMN adenylyltransferase activity"/>
    <property type="evidence" value="ECO:0007669"/>
    <property type="project" value="UniProtKB-EC"/>
</dbReference>
<evidence type="ECO:0000256" key="10">
    <source>
        <dbReference type="ARBA" id="ARBA00031145"/>
    </source>
</evidence>
<protein>
    <recommendedName>
        <fullName evidence="2">FAD synthase</fullName>
        <ecNumber evidence="2">2.7.7.2</ecNumber>
    </recommendedName>
    <alternativeName>
        <fullName evidence="10">FAD pyrophosphorylase</fullName>
    </alternativeName>
    <alternativeName>
        <fullName evidence="11">FMN adenylyltransferase</fullName>
    </alternativeName>
</protein>
<evidence type="ECO:0000256" key="6">
    <source>
        <dbReference type="ARBA" id="ARBA00022695"/>
    </source>
</evidence>
<keyword evidence="8" id="KW-0274">FAD</keyword>
<dbReference type="Gene3D" id="3.40.50.620">
    <property type="entry name" value="HUPs"/>
    <property type="match status" value="1"/>
</dbReference>
<feature type="region of interest" description="Disordered" evidence="13">
    <location>
        <begin position="1"/>
        <end position="84"/>
    </location>
</feature>
<feature type="compositionally biased region" description="Basic and acidic residues" evidence="13">
    <location>
        <begin position="15"/>
        <end position="24"/>
    </location>
</feature>
<comment type="catalytic activity">
    <reaction evidence="12">
        <text>FMN + ATP + H(+) = FAD + diphosphate</text>
        <dbReference type="Rhea" id="RHEA:17237"/>
        <dbReference type="ChEBI" id="CHEBI:15378"/>
        <dbReference type="ChEBI" id="CHEBI:30616"/>
        <dbReference type="ChEBI" id="CHEBI:33019"/>
        <dbReference type="ChEBI" id="CHEBI:57692"/>
        <dbReference type="ChEBI" id="CHEBI:58210"/>
        <dbReference type="EC" id="2.7.7.2"/>
    </reaction>
</comment>
<dbReference type="GO" id="GO:0006747">
    <property type="term" value="P:FAD biosynthetic process"/>
    <property type="evidence" value="ECO:0007669"/>
    <property type="project" value="TreeGrafter"/>
</dbReference>
<evidence type="ECO:0000256" key="2">
    <source>
        <dbReference type="ARBA" id="ARBA00012393"/>
    </source>
</evidence>
<keyword evidence="6" id="KW-0548">Nucleotidyltransferase</keyword>
<evidence type="ECO:0000256" key="7">
    <source>
        <dbReference type="ARBA" id="ARBA00022741"/>
    </source>
</evidence>
<dbReference type="InterPro" id="IPR002500">
    <property type="entry name" value="PAPS_reduct_dom"/>
</dbReference>
<dbReference type="PANTHER" id="PTHR23293">
    <property type="entry name" value="FAD SYNTHETASE-RELATED FMN ADENYLYLTRANSFERASE"/>
    <property type="match status" value="1"/>
</dbReference>
<evidence type="ECO:0000256" key="9">
    <source>
        <dbReference type="ARBA" id="ARBA00022840"/>
    </source>
</evidence>
<dbReference type="InterPro" id="IPR014729">
    <property type="entry name" value="Rossmann-like_a/b/a_fold"/>
</dbReference>
<keyword evidence="16" id="KW-1185">Reference proteome</keyword>
<organism evidence="15 16">
    <name type="scientific">Cephalotrichum gorgonifer</name>
    <dbReference type="NCBI Taxonomy" id="2041049"/>
    <lineage>
        <taxon>Eukaryota</taxon>
        <taxon>Fungi</taxon>
        <taxon>Dikarya</taxon>
        <taxon>Ascomycota</taxon>
        <taxon>Pezizomycotina</taxon>
        <taxon>Sordariomycetes</taxon>
        <taxon>Hypocreomycetidae</taxon>
        <taxon>Microascales</taxon>
        <taxon>Microascaceae</taxon>
        <taxon>Cephalotrichum</taxon>
    </lineage>
</organism>
<sequence>MAFTTLRRILRSPNPKHEITEKEGAMPPAADLDAPTSSPDHPASLPKTTAAPGAPEEPAVSAGEEKKQDVEVEEEEEPAEVLREKNGVVEMANGTLPPPEEVRELATVCGELDEKVARFLEEDVEDELLRGVKDKVRESMAIIAEALERYTPEELSLSYNGGKDCLVLLILLLATLNRHTLKPPASPSAPPRAFPSTVQCIYIVPPHPFPEVDAFVAHSSNSYSLTLTRSPLPMRAALSSYLASNPKLRAVFVGTRRTDPHGSRLSSFDETDGDWPRFMRVHPVLEWHYAEIWAFIRHVGIEYCGLYDLGYTSLGGTTDTLPNPALRGGEGGFRPAYELISDGEERLGRD</sequence>
<evidence type="ECO:0000256" key="8">
    <source>
        <dbReference type="ARBA" id="ARBA00022827"/>
    </source>
</evidence>
<keyword evidence="7" id="KW-0547">Nucleotide-binding</keyword>
<comment type="pathway">
    <text evidence="1">Cofactor biosynthesis; FAD biosynthesis; FAD from FMN: step 1/1.</text>
</comment>